<dbReference type="InterPro" id="IPR050477">
    <property type="entry name" value="GrpII_AminoAcid_Decarb"/>
</dbReference>
<dbReference type="GO" id="GO:0019752">
    <property type="term" value="P:carboxylic acid metabolic process"/>
    <property type="evidence" value="ECO:0007669"/>
    <property type="project" value="InterPro"/>
</dbReference>
<keyword evidence="18" id="KW-1185">Reference proteome</keyword>
<dbReference type="InterPro" id="IPR015424">
    <property type="entry name" value="PyrdxlP-dep_Trfase"/>
</dbReference>
<evidence type="ECO:0000256" key="2">
    <source>
        <dbReference type="ARBA" id="ARBA00004389"/>
    </source>
</evidence>
<comment type="pathway">
    <text evidence="3">Lipid metabolism; sphingolipid metabolism.</text>
</comment>
<dbReference type="PANTHER" id="PTHR42735:SF6">
    <property type="entry name" value="SPHINGOSINE-1-PHOSPHATE LYASE 1"/>
    <property type="match status" value="1"/>
</dbReference>
<keyword evidence="17" id="KW-0808">Transferase</keyword>
<evidence type="ECO:0000313" key="17">
    <source>
        <dbReference type="EMBL" id="KRX02515.1"/>
    </source>
</evidence>
<dbReference type="Gene3D" id="3.40.640.10">
    <property type="entry name" value="Type I PLP-dependent aspartate aminotransferase-like (Major domain)"/>
    <property type="match status" value="1"/>
</dbReference>
<dbReference type="GO" id="GO:0030170">
    <property type="term" value="F:pyridoxal phosphate binding"/>
    <property type="evidence" value="ECO:0007669"/>
    <property type="project" value="InterPro"/>
</dbReference>
<comment type="similarity">
    <text evidence="13">Belongs to the group II decarboxylase family. Sphingosine-1-phosphate lyase subfamily.</text>
</comment>
<keyword evidence="11" id="KW-0472">Membrane</keyword>
<dbReference type="Pfam" id="PF00282">
    <property type="entry name" value="Pyridoxal_deC"/>
    <property type="match status" value="1"/>
</dbReference>
<comment type="pathway">
    <text evidence="4">Sphingolipid metabolism.</text>
</comment>
<evidence type="ECO:0000256" key="1">
    <source>
        <dbReference type="ARBA" id="ARBA00001933"/>
    </source>
</evidence>
<comment type="subcellular location">
    <subcellularLocation>
        <location evidence="2">Endoplasmic reticulum membrane</location>
        <topology evidence="2">Single-pass membrane protein</topology>
    </subcellularLocation>
</comment>
<keyword evidence="10" id="KW-0443">Lipid metabolism</keyword>
<evidence type="ECO:0000256" key="4">
    <source>
        <dbReference type="ARBA" id="ARBA00004991"/>
    </source>
</evidence>
<evidence type="ECO:0000256" key="14">
    <source>
        <dbReference type="ARBA" id="ARBA00038965"/>
    </source>
</evidence>
<evidence type="ECO:0000256" key="15">
    <source>
        <dbReference type="ARBA" id="ARBA00042568"/>
    </source>
</evidence>
<accession>A0A0V0QJJ3</accession>
<evidence type="ECO:0000256" key="11">
    <source>
        <dbReference type="ARBA" id="ARBA00023136"/>
    </source>
</evidence>
<dbReference type="Gene3D" id="6.10.140.2150">
    <property type="match status" value="1"/>
</dbReference>
<dbReference type="EC" id="4.1.2.27" evidence="14"/>
<dbReference type="SUPFAM" id="SSF53383">
    <property type="entry name" value="PLP-dependent transferases"/>
    <property type="match status" value="1"/>
</dbReference>
<evidence type="ECO:0000256" key="6">
    <source>
        <dbReference type="ARBA" id="ARBA00022824"/>
    </source>
</evidence>
<dbReference type="InterPro" id="IPR015421">
    <property type="entry name" value="PyrdxlP-dep_Trfase_major"/>
</dbReference>
<comment type="cofactor">
    <cofactor evidence="1 16">
        <name>pyridoxal 5'-phosphate</name>
        <dbReference type="ChEBI" id="CHEBI:597326"/>
    </cofactor>
</comment>
<keyword evidence="8" id="KW-0746">Sphingolipid metabolism</keyword>
<gene>
    <name evidence="17" type="ORF">PPERSA_11855</name>
</gene>
<dbReference type="InterPro" id="IPR015422">
    <property type="entry name" value="PyrdxlP-dep_Trfase_small"/>
</dbReference>
<dbReference type="InParanoid" id="A0A0V0QJJ3"/>
<dbReference type="InterPro" id="IPR002129">
    <property type="entry name" value="PyrdxlP-dep_de-COase"/>
</dbReference>
<organism evidence="17 18">
    <name type="scientific">Pseudocohnilembus persalinus</name>
    <name type="common">Ciliate</name>
    <dbReference type="NCBI Taxonomy" id="266149"/>
    <lineage>
        <taxon>Eukaryota</taxon>
        <taxon>Sar</taxon>
        <taxon>Alveolata</taxon>
        <taxon>Ciliophora</taxon>
        <taxon>Intramacronucleata</taxon>
        <taxon>Oligohymenophorea</taxon>
        <taxon>Scuticociliatia</taxon>
        <taxon>Philasterida</taxon>
        <taxon>Pseudocohnilembidae</taxon>
        <taxon>Pseudocohnilembus</taxon>
    </lineage>
</organism>
<protein>
    <recommendedName>
        <fullName evidence="14">sphinganine-1-phosphate aldolase</fullName>
        <ecNumber evidence="14">4.1.2.27</ecNumber>
    </recommendedName>
    <alternativeName>
        <fullName evidence="15">Sphingosine-1-phosphate aldolase</fullName>
    </alternativeName>
</protein>
<keyword evidence="5" id="KW-0812">Transmembrane</keyword>
<comment type="caution">
    <text evidence="17">The sequence shown here is derived from an EMBL/GenBank/DDBJ whole genome shotgun (WGS) entry which is preliminary data.</text>
</comment>
<evidence type="ECO:0000256" key="8">
    <source>
        <dbReference type="ARBA" id="ARBA00022919"/>
    </source>
</evidence>
<dbReference type="GO" id="GO:0016740">
    <property type="term" value="F:transferase activity"/>
    <property type="evidence" value="ECO:0007669"/>
    <property type="project" value="UniProtKB-KW"/>
</dbReference>
<evidence type="ECO:0000256" key="13">
    <source>
        <dbReference type="ARBA" id="ARBA00038302"/>
    </source>
</evidence>
<dbReference type="FunFam" id="3.40.640.10:FF:000020">
    <property type="entry name" value="sphingosine-1-phosphate lyase 1"/>
    <property type="match status" value="1"/>
</dbReference>
<dbReference type="PANTHER" id="PTHR42735">
    <property type="match status" value="1"/>
</dbReference>
<evidence type="ECO:0000256" key="16">
    <source>
        <dbReference type="PIRSR" id="PIRSR602129-50"/>
    </source>
</evidence>
<dbReference type="AlphaFoldDB" id="A0A0V0QJJ3"/>
<dbReference type="GO" id="GO:0005789">
    <property type="term" value="C:endoplasmic reticulum membrane"/>
    <property type="evidence" value="ECO:0007669"/>
    <property type="project" value="UniProtKB-SubCell"/>
</dbReference>
<feature type="modified residue" description="N6-(pyridoxal phosphate)lysine" evidence="16">
    <location>
        <position position="392"/>
    </location>
</feature>
<keyword evidence="12" id="KW-0456">Lyase</keyword>
<proteinExistence type="inferred from homology"/>
<evidence type="ECO:0000256" key="9">
    <source>
        <dbReference type="ARBA" id="ARBA00022989"/>
    </source>
</evidence>
<evidence type="ECO:0000313" key="18">
    <source>
        <dbReference type="Proteomes" id="UP000054937"/>
    </source>
</evidence>
<evidence type="ECO:0000256" key="5">
    <source>
        <dbReference type="ARBA" id="ARBA00022692"/>
    </source>
</evidence>
<sequence length="614" mass="69856">MEHINENIIGPFNKHIYPKITDQQFYVETFKEFRTEFNNILNPYSANIQQKLSDITKEYNISNYELIILVVIAYFIVCKILKCFRKKEVRDYRQVTDRTMGFFPSLWYNCKSKTFQFLYKNVGFLRNHVKKEIKKTKEQFLKDFSKDFTNQTFALPKKSMKPEKLQDRIIKAYSHDEEITNNNKTSGQRYCLQNDEEEMKDFVKNFIFHNPLHAAEFPGSRQMEAEVIKMTCALYNLQGDYGITTTGGSESIMLGILAARNYFGQKKKITKPNIIIPTSAHAAHYKAAFYYDMEPIIVPLDKNNQVIISEVEKAINKNTVCIVGSNPNFQSGMQDDIPALGKLAIKYNIGLHVDSCLGSFVIPYAKDLGAKNLKDFDFKVPGVTSISCDHHKYGCAPKGVSVVMFKNNEIRQAAYFSYSEWPGGLYATAQHLGSRSTAPIAGAWYAMMSHGQKGYRQNAEIIINAVNYLKKEINSIPQLEVLGNPEVCAIGFTFNKTLKASIYQLDDELKPKGWTLSACQKPESLHISITLRFAESVKDFVKDLKEAVKKIKQNPKLHAKSKSGTVGVYGASGQIPDNALKADVLREMIDVFTRLRPETGLNKTPKKNKKPQNQ</sequence>
<dbReference type="Proteomes" id="UP000054937">
    <property type="component" value="Unassembled WGS sequence"/>
</dbReference>
<dbReference type="Gene3D" id="3.90.1150.10">
    <property type="entry name" value="Aspartate Aminotransferase, domain 1"/>
    <property type="match status" value="1"/>
</dbReference>
<evidence type="ECO:0000256" key="12">
    <source>
        <dbReference type="ARBA" id="ARBA00023239"/>
    </source>
</evidence>
<dbReference type="GO" id="GO:0008117">
    <property type="term" value="F:sphinganine-1-phosphate aldolase activity"/>
    <property type="evidence" value="ECO:0007669"/>
    <property type="project" value="UniProtKB-EC"/>
</dbReference>
<reference evidence="17 18" key="1">
    <citation type="journal article" date="2015" name="Sci. Rep.">
        <title>Genome of the facultative scuticociliatosis pathogen Pseudocohnilembus persalinus provides insight into its virulence through horizontal gene transfer.</title>
        <authorList>
            <person name="Xiong J."/>
            <person name="Wang G."/>
            <person name="Cheng J."/>
            <person name="Tian M."/>
            <person name="Pan X."/>
            <person name="Warren A."/>
            <person name="Jiang C."/>
            <person name="Yuan D."/>
            <person name="Miao W."/>
        </authorList>
    </citation>
    <scope>NUCLEOTIDE SEQUENCE [LARGE SCALE GENOMIC DNA]</scope>
    <source>
        <strain evidence="17">36N120E</strain>
    </source>
</reference>
<keyword evidence="6" id="KW-0256">Endoplasmic reticulum</keyword>
<name>A0A0V0QJJ3_PSEPJ</name>
<dbReference type="OrthoDB" id="10254570at2759"/>
<dbReference type="EMBL" id="LDAU01000154">
    <property type="protein sequence ID" value="KRX02515.1"/>
    <property type="molecule type" value="Genomic_DNA"/>
</dbReference>
<keyword evidence="9" id="KW-1133">Transmembrane helix</keyword>
<evidence type="ECO:0000256" key="7">
    <source>
        <dbReference type="ARBA" id="ARBA00022898"/>
    </source>
</evidence>
<evidence type="ECO:0000256" key="3">
    <source>
        <dbReference type="ARBA" id="ARBA00004760"/>
    </source>
</evidence>
<dbReference type="GO" id="GO:0030149">
    <property type="term" value="P:sphingolipid catabolic process"/>
    <property type="evidence" value="ECO:0007669"/>
    <property type="project" value="TreeGrafter"/>
</dbReference>
<evidence type="ECO:0000256" key="10">
    <source>
        <dbReference type="ARBA" id="ARBA00023098"/>
    </source>
</evidence>
<dbReference type="OMA" id="MILAAFH"/>
<keyword evidence="7 16" id="KW-0663">Pyridoxal phosphate</keyword>